<evidence type="ECO:0000313" key="2">
    <source>
        <dbReference type="Proteomes" id="UP001364695"/>
    </source>
</evidence>
<gene>
    <name evidence="1" type="ORF">RV045_11640</name>
</gene>
<dbReference type="Proteomes" id="UP001364695">
    <property type="component" value="Unassembled WGS sequence"/>
</dbReference>
<dbReference type="EMBL" id="JAWDIE010000019">
    <property type="protein sequence ID" value="MEJ7139075.1"/>
    <property type="molecule type" value="Genomic_DNA"/>
</dbReference>
<accession>A0ACC6P4B8</accession>
<keyword evidence="2" id="KW-1185">Reference proteome</keyword>
<proteinExistence type="predicted"/>
<reference evidence="1" key="1">
    <citation type="submission" date="2023-10" db="EMBL/GenBank/DDBJ databases">
        <title>Amphibacter perezi, gen. nov., sp. nov. a novel taxa of the family Comamonadaceae, class Betaproteobacteria isolated from the skin microbiota of Pelophylax perezi from different populations.</title>
        <authorList>
            <person name="Costa S."/>
            <person name="Proenca D.N."/>
            <person name="Lopes I."/>
            <person name="Morais P.V."/>
        </authorList>
    </citation>
    <scope>NUCLEOTIDE SEQUENCE</scope>
    <source>
        <strain evidence="1">SL12-8</strain>
    </source>
</reference>
<protein>
    <submittedName>
        <fullName evidence="1">GtrA family protein</fullName>
    </submittedName>
</protein>
<comment type="caution">
    <text evidence="1">The sequence shown here is derived from an EMBL/GenBank/DDBJ whole genome shotgun (WGS) entry which is preliminary data.</text>
</comment>
<organism evidence="1 2">
    <name type="scientific">Amphibiibacter pelophylacis</name>
    <dbReference type="NCBI Taxonomy" id="1799477"/>
    <lineage>
        <taxon>Bacteria</taxon>
        <taxon>Pseudomonadati</taxon>
        <taxon>Pseudomonadota</taxon>
        <taxon>Betaproteobacteria</taxon>
        <taxon>Burkholderiales</taxon>
        <taxon>Sphaerotilaceae</taxon>
        <taxon>Amphibiibacter</taxon>
    </lineage>
</organism>
<name>A0ACC6P4B8_9BURK</name>
<evidence type="ECO:0000313" key="1">
    <source>
        <dbReference type="EMBL" id="MEJ7139075.1"/>
    </source>
</evidence>
<sequence>MSAARRASALWFVAVGAGAAATHLAVFTLLRRSPLAAPGRSPVPVWAWPETHNALAFAVAFAVSYLGHRHLSFADTTQTAKDSLPRFAATALLGLLANEVWFVLLHRLIGWSDTAALLAAMVLVAGQTWVLGRLWAFRR</sequence>